<gene>
    <name evidence="2" type="ORF">D9758_015704</name>
</gene>
<sequence>MPPYRQESDAESEDDLPEALSLSASKQSAQKQSQRLRKAVEEKERASRKVKKERNREMDKQLKERAQKRKKFEAVDEDQEDDVTERPVNDVETRMLRAMQQAEEESGLGSDEEDDDEGEGRMAVIDDSEEASGDEEEEEEEGMEDNEDEDMDDVEDSDEEDLGEALSFKSRPKSNHLPDHLFASAFSQKASKEPKKQTKQVKQVKKRKKARKGPKDTVVGSRAIRTLSNPNTVLPRASSTTVPSAKVKKFLNRNLRLKGDGQKSRTRGWERRAVNLGSMRGQLQGPAAHFVRSS</sequence>
<dbReference type="AlphaFoldDB" id="A0A8H5C9P2"/>
<feature type="compositionally biased region" description="Basic and acidic residues" evidence="1">
    <location>
        <begin position="84"/>
        <end position="95"/>
    </location>
</feature>
<accession>A0A8H5C9P2</accession>
<dbReference type="Proteomes" id="UP000559256">
    <property type="component" value="Unassembled WGS sequence"/>
</dbReference>
<comment type="caution">
    <text evidence="2">The sequence shown here is derived from an EMBL/GenBank/DDBJ whole genome shotgun (WGS) entry which is preliminary data.</text>
</comment>
<name>A0A8H5C9P2_9AGAR</name>
<evidence type="ECO:0000256" key="1">
    <source>
        <dbReference type="SAM" id="MobiDB-lite"/>
    </source>
</evidence>
<dbReference type="EMBL" id="JAACJM010000205">
    <property type="protein sequence ID" value="KAF5337830.1"/>
    <property type="molecule type" value="Genomic_DNA"/>
</dbReference>
<feature type="compositionally biased region" description="Basic and acidic residues" evidence="1">
    <location>
        <begin position="54"/>
        <end position="65"/>
    </location>
</feature>
<evidence type="ECO:0000313" key="2">
    <source>
        <dbReference type="EMBL" id="KAF5337830.1"/>
    </source>
</evidence>
<feature type="region of interest" description="Disordered" evidence="1">
    <location>
        <begin position="1"/>
        <end position="222"/>
    </location>
</feature>
<reference evidence="2 3" key="1">
    <citation type="journal article" date="2020" name="ISME J.">
        <title>Uncovering the hidden diversity of litter-decomposition mechanisms in mushroom-forming fungi.</title>
        <authorList>
            <person name="Floudas D."/>
            <person name="Bentzer J."/>
            <person name="Ahren D."/>
            <person name="Johansson T."/>
            <person name="Persson P."/>
            <person name="Tunlid A."/>
        </authorList>
    </citation>
    <scope>NUCLEOTIDE SEQUENCE [LARGE SCALE GENOMIC DNA]</scope>
    <source>
        <strain evidence="2 3">CBS 291.85</strain>
    </source>
</reference>
<dbReference type="OrthoDB" id="3253399at2759"/>
<feature type="compositionally biased region" description="Acidic residues" evidence="1">
    <location>
        <begin position="126"/>
        <end position="163"/>
    </location>
</feature>
<feature type="compositionally biased region" description="Basic residues" evidence="1">
    <location>
        <begin position="197"/>
        <end position="212"/>
    </location>
</feature>
<feature type="compositionally biased region" description="Basic and acidic residues" evidence="1">
    <location>
        <begin position="38"/>
        <end position="47"/>
    </location>
</feature>
<feature type="compositionally biased region" description="Acidic residues" evidence="1">
    <location>
        <begin position="102"/>
        <end position="118"/>
    </location>
</feature>
<keyword evidence="3" id="KW-1185">Reference proteome</keyword>
<protein>
    <submittedName>
        <fullName evidence="2">Uncharacterized protein</fullName>
    </submittedName>
</protein>
<feature type="compositionally biased region" description="Low complexity" evidence="1">
    <location>
        <begin position="19"/>
        <end position="33"/>
    </location>
</feature>
<proteinExistence type="predicted"/>
<organism evidence="2 3">
    <name type="scientific">Tetrapyrgos nigripes</name>
    <dbReference type="NCBI Taxonomy" id="182062"/>
    <lineage>
        <taxon>Eukaryota</taxon>
        <taxon>Fungi</taxon>
        <taxon>Dikarya</taxon>
        <taxon>Basidiomycota</taxon>
        <taxon>Agaricomycotina</taxon>
        <taxon>Agaricomycetes</taxon>
        <taxon>Agaricomycetidae</taxon>
        <taxon>Agaricales</taxon>
        <taxon>Marasmiineae</taxon>
        <taxon>Marasmiaceae</taxon>
        <taxon>Tetrapyrgos</taxon>
    </lineage>
</organism>
<evidence type="ECO:0000313" key="3">
    <source>
        <dbReference type="Proteomes" id="UP000559256"/>
    </source>
</evidence>